<dbReference type="Proteomes" id="UP001597549">
    <property type="component" value="Unassembled WGS sequence"/>
</dbReference>
<comment type="caution">
    <text evidence="1">The sequence shown here is derived from an EMBL/GenBank/DDBJ whole genome shotgun (WGS) entry which is preliminary data.</text>
</comment>
<evidence type="ECO:0000313" key="1">
    <source>
        <dbReference type="EMBL" id="MFD2907891.1"/>
    </source>
</evidence>
<dbReference type="EMBL" id="JBHUOL010000010">
    <property type="protein sequence ID" value="MFD2907891.1"/>
    <property type="molecule type" value="Genomic_DNA"/>
</dbReference>
<evidence type="ECO:0000313" key="2">
    <source>
        <dbReference type="Proteomes" id="UP001597549"/>
    </source>
</evidence>
<organism evidence="1 2">
    <name type="scientific">Flavobacterium ardleyense</name>
    <dbReference type="NCBI Taxonomy" id="2038737"/>
    <lineage>
        <taxon>Bacteria</taxon>
        <taxon>Pseudomonadati</taxon>
        <taxon>Bacteroidota</taxon>
        <taxon>Flavobacteriia</taxon>
        <taxon>Flavobacteriales</taxon>
        <taxon>Flavobacteriaceae</taxon>
        <taxon>Flavobacterium</taxon>
    </lineage>
</organism>
<dbReference type="InterPro" id="IPR034660">
    <property type="entry name" value="DinB/YfiT-like"/>
</dbReference>
<dbReference type="Gene3D" id="1.20.120.450">
    <property type="entry name" value="dinb family like domain"/>
    <property type="match status" value="1"/>
</dbReference>
<reference evidence="2" key="1">
    <citation type="journal article" date="2019" name="Int. J. Syst. Evol. Microbiol.">
        <title>The Global Catalogue of Microorganisms (GCM) 10K type strain sequencing project: providing services to taxonomists for standard genome sequencing and annotation.</title>
        <authorList>
            <consortium name="The Broad Institute Genomics Platform"/>
            <consortium name="The Broad Institute Genome Sequencing Center for Infectious Disease"/>
            <person name="Wu L."/>
            <person name="Ma J."/>
        </authorList>
    </citation>
    <scope>NUCLEOTIDE SEQUENCE [LARGE SCALE GENOMIC DNA]</scope>
    <source>
        <strain evidence="2">KCTC 52644</strain>
    </source>
</reference>
<proteinExistence type="predicted"/>
<keyword evidence="2" id="KW-1185">Reference proteome</keyword>
<protein>
    <submittedName>
        <fullName evidence="1">DUF1569 domain-containing protein</fullName>
    </submittedName>
</protein>
<sequence length="153" mass="17764">MEKLNHLIAELESKIANYDTVNLEASTGSVGWHIEHSLKTIDQIVTACKTSNPSEYKWKFNFKRFLIVDLLNKIPRGKVKAPKLVRPEGEISKESLELSLKNLKHNLANWNQLDKNAYFQHPFFDDLNKKATENFLLLHTNHHFKIINDILKS</sequence>
<dbReference type="RefSeq" id="WP_379804703.1">
    <property type="nucleotide sequence ID" value="NZ_JBHUOL010000010.1"/>
</dbReference>
<name>A0ABW5Z6E9_9FLAO</name>
<gene>
    <name evidence="1" type="ORF">ACFSX9_03990</name>
</gene>
<accession>A0ABW5Z6E9</accession>